<dbReference type="InterPro" id="IPR052514">
    <property type="entry name" value="SAM-dependent_MTase"/>
</dbReference>
<dbReference type="Pfam" id="PF05050">
    <property type="entry name" value="Methyltransf_21"/>
    <property type="match status" value="1"/>
</dbReference>
<keyword evidence="2" id="KW-0808">Transferase</keyword>
<name>A0A846MV07_9PROT</name>
<dbReference type="Gene3D" id="3.40.50.150">
    <property type="entry name" value="Vaccinia Virus protein VP39"/>
    <property type="match status" value="1"/>
</dbReference>
<evidence type="ECO:0000313" key="2">
    <source>
        <dbReference type="EMBL" id="NIK86910.1"/>
    </source>
</evidence>
<evidence type="ECO:0000259" key="1">
    <source>
        <dbReference type="Pfam" id="PF05050"/>
    </source>
</evidence>
<dbReference type="PANTHER" id="PTHR34203:SF15">
    <property type="entry name" value="SLL1173 PROTEIN"/>
    <property type="match status" value="1"/>
</dbReference>
<dbReference type="NCBIfam" id="TIGR01444">
    <property type="entry name" value="fkbM_fam"/>
    <property type="match status" value="1"/>
</dbReference>
<sequence length="380" mass="42295">MDTLEQLFAEGRDAAVRRAQTEFDRLSGPLGSRIVLCGAGGLGRRTLAGLRKAGIEPIAFCDGNAKLWGNTVEGVPVYSAEEGAKTFGDNAVFVFTMWKSTPADKLSDRIERYRALGCRVVLPLGSLYWKFSETLLPYFPADLPQYVHDEASQVLAADKLWADDRSRAEYLAQVRWRLFMDFDMGDREAQPIYFPKDIYKLRSDEVFVDCGAYDGDSVQAFLSETGGKFGAIYAFEPDPTNFARLNDSVKPIADSGRVFTYQACVGREKGIVKFSSFGNDNSVTGVGDTTLPCIALDDVLGGEAVSLVKMDIEGYEPEAIAGLEKTIKRCRPKLAISAYHIQNHLWRIPLQINAIASDYRFYLRAHERDFFDMICYAVPA</sequence>
<evidence type="ECO:0000313" key="3">
    <source>
        <dbReference type="Proteomes" id="UP000570514"/>
    </source>
</evidence>
<dbReference type="GO" id="GO:0008168">
    <property type="term" value="F:methyltransferase activity"/>
    <property type="evidence" value="ECO:0007669"/>
    <property type="project" value="UniProtKB-KW"/>
</dbReference>
<gene>
    <name evidence="2" type="ORF">FHS83_000228</name>
</gene>
<proteinExistence type="predicted"/>
<dbReference type="EMBL" id="JAASRM010000001">
    <property type="protein sequence ID" value="NIK86910.1"/>
    <property type="molecule type" value="Genomic_DNA"/>
</dbReference>
<dbReference type="InterPro" id="IPR006342">
    <property type="entry name" value="FkbM_mtfrase"/>
</dbReference>
<dbReference type="RefSeq" id="WP_167080029.1">
    <property type="nucleotide sequence ID" value="NZ_BAAADC010000001.1"/>
</dbReference>
<dbReference type="GO" id="GO:0032259">
    <property type="term" value="P:methylation"/>
    <property type="evidence" value="ECO:0007669"/>
    <property type="project" value="UniProtKB-KW"/>
</dbReference>
<dbReference type="Proteomes" id="UP000570514">
    <property type="component" value="Unassembled WGS sequence"/>
</dbReference>
<feature type="domain" description="Methyltransferase FkbM" evidence="1">
    <location>
        <begin position="209"/>
        <end position="346"/>
    </location>
</feature>
<keyword evidence="3" id="KW-1185">Reference proteome</keyword>
<dbReference type="PANTHER" id="PTHR34203">
    <property type="entry name" value="METHYLTRANSFERASE, FKBM FAMILY PROTEIN"/>
    <property type="match status" value="1"/>
</dbReference>
<protein>
    <submittedName>
        <fullName evidence="2">FkbM family methyltransferase</fullName>
    </submittedName>
</protein>
<accession>A0A846MV07</accession>
<organism evidence="2 3">
    <name type="scientific">Rhizomicrobium palustre</name>
    <dbReference type="NCBI Taxonomy" id="189966"/>
    <lineage>
        <taxon>Bacteria</taxon>
        <taxon>Pseudomonadati</taxon>
        <taxon>Pseudomonadota</taxon>
        <taxon>Alphaproteobacteria</taxon>
        <taxon>Micropepsales</taxon>
        <taxon>Micropepsaceae</taxon>
        <taxon>Rhizomicrobium</taxon>
    </lineage>
</organism>
<dbReference type="AlphaFoldDB" id="A0A846MV07"/>
<dbReference type="Gene3D" id="3.40.50.720">
    <property type="entry name" value="NAD(P)-binding Rossmann-like Domain"/>
    <property type="match status" value="1"/>
</dbReference>
<reference evidence="2 3" key="1">
    <citation type="submission" date="2020-03" db="EMBL/GenBank/DDBJ databases">
        <title>Genomic Encyclopedia of Type Strains, Phase IV (KMG-IV): sequencing the most valuable type-strain genomes for metagenomic binning, comparative biology and taxonomic classification.</title>
        <authorList>
            <person name="Goeker M."/>
        </authorList>
    </citation>
    <scope>NUCLEOTIDE SEQUENCE [LARGE SCALE GENOMIC DNA]</scope>
    <source>
        <strain evidence="2 3">DSM 19867</strain>
    </source>
</reference>
<comment type="caution">
    <text evidence="2">The sequence shown here is derived from an EMBL/GenBank/DDBJ whole genome shotgun (WGS) entry which is preliminary data.</text>
</comment>
<dbReference type="InterPro" id="IPR029063">
    <property type="entry name" value="SAM-dependent_MTases_sf"/>
</dbReference>
<dbReference type="SUPFAM" id="SSF53335">
    <property type="entry name" value="S-adenosyl-L-methionine-dependent methyltransferases"/>
    <property type="match status" value="1"/>
</dbReference>
<keyword evidence="2" id="KW-0489">Methyltransferase</keyword>